<gene>
    <name evidence="13" type="ORF">ACFQDH_05100</name>
</gene>
<keyword evidence="14" id="KW-1185">Reference proteome</keyword>
<dbReference type="PANTHER" id="PTHR31650">
    <property type="entry name" value="O-ACYLTRANSFERASE (WSD1-LIKE) FAMILY PROTEIN"/>
    <property type="match status" value="1"/>
</dbReference>
<keyword evidence="6" id="KW-0808">Transferase</keyword>
<dbReference type="Pfam" id="PF06974">
    <property type="entry name" value="WS_DGAT_C"/>
    <property type="match status" value="1"/>
</dbReference>
<dbReference type="InterPro" id="IPR009721">
    <property type="entry name" value="O-acyltransferase_WSD1_C"/>
</dbReference>
<dbReference type="InterPro" id="IPR023213">
    <property type="entry name" value="CAT-like_dom_sf"/>
</dbReference>
<evidence type="ECO:0000256" key="8">
    <source>
        <dbReference type="ARBA" id="ARBA00023098"/>
    </source>
</evidence>
<keyword evidence="5" id="KW-0444">Lipid biosynthesis</keyword>
<keyword evidence="9" id="KW-0012">Acyltransferase</keyword>
<dbReference type="PANTHER" id="PTHR31650:SF1">
    <property type="entry name" value="WAX ESTER SYNTHASE_DIACYLGLYCEROL ACYLTRANSFERASE 4-RELATED"/>
    <property type="match status" value="1"/>
</dbReference>
<evidence type="ECO:0000256" key="2">
    <source>
        <dbReference type="ARBA" id="ARBA00005189"/>
    </source>
</evidence>
<name>A0ABW2AD59_9MICO</name>
<dbReference type="InterPro" id="IPR004255">
    <property type="entry name" value="O-acyltransferase_WSD1_N"/>
</dbReference>
<feature type="domain" description="O-acyltransferase WSD1-like N-terminal" evidence="11">
    <location>
        <begin position="5"/>
        <end position="142"/>
    </location>
</feature>
<evidence type="ECO:0000256" key="5">
    <source>
        <dbReference type="ARBA" id="ARBA00022516"/>
    </source>
</evidence>
<evidence type="ECO:0000256" key="4">
    <source>
        <dbReference type="ARBA" id="ARBA00013244"/>
    </source>
</evidence>
<comment type="pathway">
    <text evidence="2">Lipid metabolism.</text>
</comment>
<evidence type="ECO:0000256" key="10">
    <source>
        <dbReference type="ARBA" id="ARBA00048109"/>
    </source>
</evidence>
<accession>A0ABW2AD59</accession>
<dbReference type="RefSeq" id="WP_382399103.1">
    <property type="nucleotide sequence ID" value="NZ_JBHSWH010000001.1"/>
</dbReference>
<evidence type="ECO:0000313" key="13">
    <source>
        <dbReference type="EMBL" id="MFC6704663.1"/>
    </source>
</evidence>
<evidence type="ECO:0000256" key="3">
    <source>
        <dbReference type="ARBA" id="ARBA00009587"/>
    </source>
</evidence>
<comment type="caution">
    <text evidence="13">The sequence shown here is derived from an EMBL/GenBank/DDBJ whole genome shotgun (WGS) entry which is preliminary data.</text>
</comment>
<proteinExistence type="inferred from homology"/>
<dbReference type="InterPro" id="IPR045034">
    <property type="entry name" value="O-acyltransferase_WSD1-like"/>
</dbReference>
<comment type="catalytic activity">
    <reaction evidence="10">
        <text>an acyl-CoA + a 1,2-diacyl-sn-glycerol = a triacyl-sn-glycerol + CoA</text>
        <dbReference type="Rhea" id="RHEA:10868"/>
        <dbReference type="ChEBI" id="CHEBI:17815"/>
        <dbReference type="ChEBI" id="CHEBI:57287"/>
        <dbReference type="ChEBI" id="CHEBI:58342"/>
        <dbReference type="ChEBI" id="CHEBI:64615"/>
        <dbReference type="EC" id="2.3.1.20"/>
    </reaction>
</comment>
<keyword evidence="8" id="KW-0443">Lipid metabolism</keyword>
<evidence type="ECO:0000259" key="12">
    <source>
        <dbReference type="Pfam" id="PF06974"/>
    </source>
</evidence>
<dbReference type="Gene3D" id="3.30.559.10">
    <property type="entry name" value="Chloramphenicol acetyltransferase-like domain"/>
    <property type="match status" value="1"/>
</dbReference>
<keyword evidence="7" id="KW-0319">Glycerol metabolism</keyword>
<protein>
    <recommendedName>
        <fullName evidence="4">diacylglycerol O-acyltransferase</fullName>
        <ecNumber evidence="4">2.3.1.20</ecNumber>
    </recommendedName>
</protein>
<evidence type="ECO:0000256" key="1">
    <source>
        <dbReference type="ARBA" id="ARBA00004771"/>
    </source>
</evidence>
<evidence type="ECO:0000256" key="6">
    <source>
        <dbReference type="ARBA" id="ARBA00022679"/>
    </source>
</evidence>
<dbReference type="EMBL" id="JBHSWH010000001">
    <property type="protein sequence ID" value="MFC6704663.1"/>
    <property type="molecule type" value="Genomic_DNA"/>
</dbReference>
<dbReference type="Pfam" id="PF03007">
    <property type="entry name" value="WS_DGAT_cat"/>
    <property type="match status" value="1"/>
</dbReference>
<dbReference type="EC" id="2.3.1.20" evidence="4"/>
<comment type="similarity">
    <text evidence="3">Belongs to the long-chain O-acyltransferase family.</text>
</comment>
<evidence type="ECO:0000313" key="14">
    <source>
        <dbReference type="Proteomes" id="UP001596298"/>
    </source>
</evidence>
<organism evidence="13 14">
    <name type="scientific">Flexivirga alba</name>
    <dbReference type="NCBI Taxonomy" id="702742"/>
    <lineage>
        <taxon>Bacteria</taxon>
        <taxon>Bacillati</taxon>
        <taxon>Actinomycetota</taxon>
        <taxon>Actinomycetes</taxon>
        <taxon>Micrococcales</taxon>
        <taxon>Dermacoccaceae</taxon>
        <taxon>Flexivirga</taxon>
    </lineage>
</organism>
<dbReference type="Proteomes" id="UP001596298">
    <property type="component" value="Unassembled WGS sequence"/>
</dbReference>
<evidence type="ECO:0000259" key="11">
    <source>
        <dbReference type="Pfam" id="PF03007"/>
    </source>
</evidence>
<feature type="domain" description="O-acyltransferase WSD1 C-terminal" evidence="12">
    <location>
        <begin position="259"/>
        <end position="396"/>
    </location>
</feature>
<evidence type="ECO:0000256" key="7">
    <source>
        <dbReference type="ARBA" id="ARBA00022798"/>
    </source>
</evidence>
<reference evidence="14" key="1">
    <citation type="journal article" date="2019" name="Int. J. Syst. Evol. Microbiol.">
        <title>The Global Catalogue of Microorganisms (GCM) 10K type strain sequencing project: providing services to taxonomists for standard genome sequencing and annotation.</title>
        <authorList>
            <consortium name="The Broad Institute Genomics Platform"/>
            <consortium name="The Broad Institute Genome Sequencing Center for Infectious Disease"/>
            <person name="Wu L."/>
            <person name="Ma J."/>
        </authorList>
    </citation>
    <scope>NUCLEOTIDE SEQUENCE [LARGE SCALE GENOMIC DNA]</scope>
    <source>
        <strain evidence="14">CCUG 58127</strain>
    </source>
</reference>
<evidence type="ECO:0000256" key="9">
    <source>
        <dbReference type="ARBA" id="ARBA00023315"/>
    </source>
</evidence>
<dbReference type="SUPFAM" id="SSF52777">
    <property type="entry name" value="CoA-dependent acyltransferases"/>
    <property type="match status" value="1"/>
</dbReference>
<sequence>MALPTSDAFFLDVETPSHAQNVGGLVLLAAPTPRFGKLRDTIAEQLDVLPHFTDRLVAPGQPRWVAAGPIDWSHHLTELSLPDGSGLAELDDLVGQLTAQELPRDRPLWRAWLIRGVGDEAAFCIVMHHCMADGIGAVAKLLNLLEPPFELPIPSRDGPSALRRGAGVIQGLAQLATDGKPAARLPAGGSRRGFATFEVPLDDVREAARVHRMRVTELLLAATGSALAAVDPALAHDCADRLRVSVPVTLRAPGAGHGGNLTGAVIVDTPARDTSIDALRDEVLEQTGAIRTPTRALASRWVMATALRVVPRVGRRWFARTVYGPKYFQAIVSNMPGPDQQFTLAGAPVERVHPILPPAPGIPLTIGALSWNGMLGITVVTDADVLDARAYADALNAHVLESGRQLYTESDQTVS</sequence>
<comment type="pathway">
    <text evidence="1">Glycerolipid metabolism; triacylglycerol biosynthesis.</text>
</comment>